<accession>A0A6G9YD53</accession>
<evidence type="ECO:0000259" key="2">
    <source>
        <dbReference type="Pfam" id="PF00296"/>
    </source>
</evidence>
<protein>
    <submittedName>
        <fullName evidence="3">TIGR03564 family F420-dependent LLM class oxidoreductase</fullName>
        <ecNumber evidence="3">1.-.-.-</ecNumber>
    </submittedName>
</protein>
<dbReference type="EMBL" id="CP046172">
    <property type="protein sequence ID" value="QIS11060.1"/>
    <property type="molecule type" value="Genomic_DNA"/>
</dbReference>
<dbReference type="PANTHER" id="PTHR43244:SF1">
    <property type="entry name" value="5,10-METHYLENETETRAHYDROMETHANOPTERIN REDUCTASE"/>
    <property type="match status" value="1"/>
</dbReference>
<evidence type="ECO:0000313" key="4">
    <source>
        <dbReference type="Proteomes" id="UP000503540"/>
    </source>
</evidence>
<dbReference type="InterPro" id="IPR050564">
    <property type="entry name" value="F420-G6PD/mer"/>
</dbReference>
<dbReference type="SUPFAM" id="SSF51679">
    <property type="entry name" value="Bacterial luciferase-like"/>
    <property type="match status" value="1"/>
</dbReference>
<dbReference type="Gene3D" id="3.20.20.30">
    <property type="entry name" value="Luciferase-like domain"/>
    <property type="match status" value="1"/>
</dbReference>
<keyword evidence="4" id="KW-1185">Reference proteome</keyword>
<evidence type="ECO:0000256" key="1">
    <source>
        <dbReference type="ARBA" id="ARBA00023002"/>
    </source>
</evidence>
<dbReference type="RefSeq" id="WP_167473938.1">
    <property type="nucleotide sequence ID" value="NZ_CP046172.1"/>
</dbReference>
<dbReference type="InterPro" id="IPR036661">
    <property type="entry name" value="Luciferase-like_sf"/>
</dbReference>
<evidence type="ECO:0000313" key="3">
    <source>
        <dbReference type="EMBL" id="QIS11060.1"/>
    </source>
</evidence>
<name>A0A6G9YD53_9NOCA</name>
<dbReference type="InterPro" id="IPR019910">
    <property type="entry name" value="Lucif-like_OxRdtase_MSMEG_4879"/>
</dbReference>
<dbReference type="PANTHER" id="PTHR43244">
    <property type="match status" value="1"/>
</dbReference>
<dbReference type="KEGG" id="nah:F5544_15895"/>
<keyword evidence="1 3" id="KW-0560">Oxidoreductase</keyword>
<dbReference type="AlphaFoldDB" id="A0A6G9YD53"/>
<feature type="domain" description="Luciferase-like" evidence="2">
    <location>
        <begin position="15"/>
        <end position="283"/>
    </location>
</feature>
<sequence>MTIGIALSPFTLNNSDNAVDAAVAFGREAVAAGLSSVWFGQLFGQDSIAVAGTVGRELPELEVGTSVVPIGGRHPLVVAGQAQTAQATAHGRFTLGVGTGGRAAAESAFGITFDRPIAYLREFLTALQQLLETGTADLHGEILTAAPPFPADVAGARPRVPVLVAAMGPQALRVAGELADGTLPYLIGPQVLAKHIVEPINAAAERAGRPRPRIAVMVTAVVTSDVEAARAQAEQSMAFYDEVPSYRRVIELSGVRRAAELAVIGDEETVAARIAEFFDAGATDVIVASTDLNGDADRLRTWRLLGELNSKPRA</sequence>
<dbReference type="EC" id="1.-.-.-" evidence="3"/>
<dbReference type="Proteomes" id="UP000503540">
    <property type="component" value="Chromosome"/>
</dbReference>
<organism evidence="3 4">
    <name type="scientific">Nocardia arthritidis</name>
    <dbReference type="NCBI Taxonomy" id="228602"/>
    <lineage>
        <taxon>Bacteria</taxon>
        <taxon>Bacillati</taxon>
        <taxon>Actinomycetota</taxon>
        <taxon>Actinomycetes</taxon>
        <taxon>Mycobacteriales</taxon>
        <taxon>Nocardiaceae</taxon>
        <taxon>Nocardia</taxon>
    </lineage>
</organism>
<dbReference type="NCBIfam" id="TIGR03564">
    <property type="entry name" value="F420_MSMEG_4879"/>
    <property type="match status" value="1"/>
</dbReference>
<dbReference type="InterPro" id="IPR011251">
    <property type="entry name" value="Luciferase-like_dom"/>
</dbReference>
<proteinExistence type="predicted"/>
<dbReference type="Pfam" id="PF00296">
    <property type="entry name" value="Bac_luciferase"/>
    <property type="match status" value="1"/>
</dbReference>
<dbReference type="GO" id="GO:0016705">
    <property type="term" value="F:oxidoreductase activity, acting on paired donors, with incorporation or reduction of molecular oxygen"/>
    <property type="evidence" value="ECO:0007669"/>
    <property type="project" value="InterPro"/>
</dbReference>
<gene>
    <name evidence="3" type="ORF">F5544_15895</name>
</gene>
<dbReference type="CDD" id="cd01097">
    <property type="entry name" value="Tetrahydromethanopterin_reductase"/>
    <property type="match status" value="1"/>
</dbReference>
<reference evidence="3 4" key="1">
    <citation type="journal article" date="2019" name="ACS Chem. Biol.">
        <title>Identification and Mobilization of a Cryptic Antibiotic Biosynthesis Gene Locus from a Human-Pathogenic Nocardia Isolate.</title>
        <authorList>
            <person name="Herisse M."/>
            <person name="Ishida K."/>
            <person name="Porter J.L."/>
            <person name="Howden B."/>
            <person name="Hertweck C."/>
            <person name="Stinear T.P."/>
            <person name="Pidot S.J."/>
        </authorList>
    </citation>
    <scope>NUCLEOTIDE SEQUENCE [LARGE SCALE GENOMIC DNA]</scope>
    <source>
        <strain evidence="3 4">AUSMDU00012717</strain>
    </source>
</reference>